<proteinExistence type="predicted"/>
<protein>
    <submittedName>
        <fullName evidence="3">Uncharacterized protein</fullName>
    </submittedName>
</protein>
<evidence type="ECO:0000256" key="1">
    <source>
        <dbReference type="SAM" id="MobiDB-lite"/>
    </source>
</evidence>
<evidence type="ECO:0000313" key="2">
    <source>
        <dbReference type="EMBL" id="OAQ80302.1"/>
    </source>
</evidence>
<gene>
    <name evidence="2" type="ORF">VFPBJ_05887</name>
    <name evidence="3" type="ORF">VFPFJ_06758</name>
</gene>
<organism evidence="3 4">
    <name type="scientific">Purpureocillium lilacinum</name>
    <name type="common">Paecilomyces lilacinus</name>
    <dbReference type="NCBI Taxonomy" id="33203"/>
    <lineage>
        <taxon>Eukaryota</taxon>
        <taxon>Fungi</taxon>
        <taxon>Dikarya</taxon>
        <taxon>Ascomycota</taxon>
        <taxon>Pezizomycotina</taxon>
        <taxon>Sordariomycetes</taxon>
        <taxon>Hypocreomycetidae</taxon>
        <taxon>Hypocreales</taxon>
        <taxon>Ophiocordycipitaceae</taxon>
        <taxon>Purpureocillium</taxon>
    </lineage>
</organism>
<dbReference type="EMBL" id="LSBI01000006">
    <property type="protein sequence ID" value="OAQ88293.1"/>
    <property type="molecule type" value="Genomic_DNA"/>
</dbReference>
<feature type="region of interest" description="Disordered" evidence="1">
    <location>
        <begin position="35"/>
        <end position="62"/>
    </location>
</feature>
<comment type="caution">
    <text evidence="3">The sequence shown here is derived from an EMBL/GenBank/DDBJ whole genome shotgun (WGS) entry which is preliminary data.</text>
</comment>
<dbReference type="EMBL" id="LSBH01000004">
    <property type="protein sequence ID" value="OAQ80302.1"/>
    <property type="molecule type" value="Genomic_DNA"/>
</dbReference>
<accession>A0A179HFN2</accession>
<evidence type="ECO:0000313" key="4">
    <source>
        <dbReference type="Proteomes" id="UP000078340"/>
    </source>
</evidence>
<name>A0A179HFN2_PURLI</name>
<sequence length="90" mass="9620">MALASVASNVPSKGLPRRKILDRWLLCSSGRSLAVKPEEGRGEPAPTGITRIGGRSPRKTTHDRSVFLVMEVRGSSGPSTGFCGQQPNYP</sequence>
<dbReference type="AlphaFoldDB" id="A0A179HFN2"/>
<evidence type="ECO:0000313" key="3">
    <source>
        <dbReference type="EMBL" id="OAQ88293.1"/>
    </source>
</evidence>
<dbReference type="Proteomes" id="UP000078340">
    <property type="component" value="Unassembled WGS sequence"/>
</dbReference>
<dbReference type="Proteomes" id="UP000078240">
    <property type="component" value="Unassembled WGS sequence"/>
</dbReference>
<reference evidence="3 4" key="1">
    <citation type="submission" date="2016-02" db="EMBL/GenBank/DDBJ databases">
        <title>Biosynthesis of antibiotic leucinostatins and their inhibition on Phytophthora in bio-control Purpureocillium lilacinum.</title>
        <authorList>
            <person name="Wang G."/>
            <person name="Liu Z."/>
            <person name="Lin R."/>
            <person name="Li E."/>
            <person name="Mao Z."/>
            <person name="Ling J."/>
            <person name="Yin W."/>
            <person name="Xie B."/>
        </authorList>
    </citation>
    <scope>NUCLEOTIDE SEQUENCE [LARGE SCALE GENOMIC DNA]</scope>
    <source>
        <strain evidence="2">PLBJ-1</strain>
        <strain evidence="3">PLFJ-1</strain>
    </source>
</reference>